<evidence type="ECO:0000313" key="3">
    <source>
        <dbReference type="Proteomes" id="UP000008068"/>
    </source>
</evidence>
<protein>
    <submittedName>
        <fullName evidence="2">Uncharacterized protein</fullName>
    </submittedName>
</protein>
<dbReference type="EMBL" id="GL379828">
    <property type="protein sequence ID" value="EGT50326.1"/>
    <property type="molecule type" value="Genomic_DNA"/>
</dbReference>
<proteinExistence type="predicted"/>
<reference evidence="3" key="1">
    <citation type="submission" date="2011-07" db="EMBL/GenBank/DDBJ databases">
        <authorList>
            <consortium name="Caenorhabditis brenneri Sequencing and Analysis Consortium"/>
            <person name="Wilson R.K."/>
        </authorList>
    </citation>
    <scope>NUCLEOTIDE SEQUENCE [LARGE SCALE GENOMIC DNA]</scope>
    <source>
        <strain evidence="3">PB2801</strain>
    </source>
</reference>
<dbReference type="Pfam" id="PF10326">
    <property type="entry name" value="7TM_GPCR_Str"/>
    <property type="match status" value="1"/>
</dbReference>
<dbReference type="PANTHER" id="PTHR22943:SF109">
    <property type="entry name" value="SEVEN TM RECEPTOR"/>
    <property type="match status" value="1"/>
</dbReference>
<dbReference type="OrthoDB" id="5793229at2759"/>
<dbReference type="HOGENOM" id="CLU_1620498_0_0_1"/>
<dbReference type="GO" id="GO:0005886">
    <property type="term" value="C:plasma membrane"/>
    <property type="evidence" value="ECO:0007669"/>
    <property type="project" value="TreeGrafter"/>
</dbReference>
<dbReference type="PANTHER" id="PTHR22943">
    <property type="entry name" value="7-TRANSMEMBRANE DOMAIN RECEPTOR C.ELEGANS"/>
    <property type="match status" value="1"/>
</dbReference>
<evidence type="ECO:0000313" key="2">
    <source>
        <dbReference type="EMBL" id="EGT50326.1"/>
    </source>
</evidence>
<dbReference type="AlphaFoldDB" id="G0N1X2"/>
<keyword evidence="1" id="KW-0472">Membrane</keyword>
<name>G0N1X2_CAEBE</name>
<feature type="transmembrane region" description="Helical" evidence="1">
    <location>
        <begin position="70"/>
        <end position="98"/>
    </location>
</feature>
<feature type="transmembrane region" description="Helical" evidence="1">
    <location>
        <begin position="27"/>
        <end position="49"/>
    </location>
</feature>
<keyword evidence="1" id="KW-1133">Transmembrane helix</keyword>
<feature type="transmembrane region" description="Helical" evidence="1">
    <location>
        <begin position="104"/>
        <end position="122"/>
    </location>
</feature>
<keyword evidence="3" id="KW-1185">Reference proteome</keyword>
<gene>
    <name evidence="2" type="ORF">CAEBREN_05805</name>
</gene>
<evidence type="ECO:0000256" key="1">
    <source>
        <dbReference type="SAM" id="Phobius"/>
    </source>
</evidence>
<accession>G0N1X2</accession>
<dbReference type="GO" id="GO:0042048">
    <property type="term" value="P:olfactory behavior"/>
    <property type="evidence" value="ECO:0007669"/>
    <property type="project" value="TreeGrafter"/>
</dbReference>
<organism evidence="3">
    <name type="scientific">Caenorhabditis brenneri</name>
    <name type="common">Nematode worm</name>
    <dbReference type="NCBI Taxonomy" id="135651"/>
    <lineage>
        <taxon>Eukaryota</taxon>
        <taxon>Metazoa</taxon>
        <taxon>Ecdysozoa</taxon>
        <taxon>Nematoda</taxon>
        <taxon>Chromadorea</taxon>
        <taxon>Rhabditida</taxon>
        <taxon>Rhabditina</taxon>
        <taxon>Rhabditomorpha</taxon>
        <taxon>Rhabditoidea</taxon>
        <taxon>Rhabditidae</taxon>
        <taxon>Peloderinae</taxon>
        <taxon>Caenorhabditis</taxon>
    </lineage>
</organism>
<dbReference type="Proteomes" id="UP000008068">
    <property type="component" value="Unassembled WGS sequence"/>
</dbReference>
<dbReference type="InParanoid" id="G0N1X2"/>
<dbReference type="eggNOG" id="ENOG502T3FF">
    <property type="taxonomic scope" value="Eukaryota"/>
</dbReference>
<sequence length="164" mass="18856">MVIFFYLPDQNGDLHPNWKTFATMSNVWFMSFTSMFCVVYCGIKCYRCITKAFKITQTQSKVAKTLQHQLFKALVIQTLIPFILMYTPLFFVFALPLFNINFPYASTCISATISIYTAIDPLPSMFIIKTYRKAIIRALIRVLMIFTSVPADKMPRVKTSSAPE</sequence>
<dbReference type="SUPFAM" id="SSF81321">
    <property type="entry name" value="Family A G protein-coupled receptor-like"/>
    <property type="match status" value="1"/>
</dbReference>
<dbReference type="InterPro" id="IPR019428">
    <property type="entry name" value="7TM_GPCR_serpentine_rcpt_Str"/>
</dbReference>
<keyword evidence="1" id="KW-0812">Transmembrane</keyword>
<dbReference type="GO" id="GO:0038022">
    <property type="term" value="F:G protein-coupled olfactory receptor activity"/>
    <property type="evidence" value="ECO:0007669"/>
    <property type="project" value="TreeGrafter"/>
</dbReference>